<protein>
    <submittedName>
        <fullName evidence="2">Craniofacial development protein 1</fullName>
    </submittedName>
</protein>
<gene>
    <name evidence="2" type="ORF">H4Q32_013872</name>
</gene>
<feature type="compositionally biased region" description="Basic and acidic residues" evidence="1">
    <location>
        <begin position="145"/>
        <end position="154"/>
    </location>
</feature>
<feature type="compositionally biased region" description="Basic and acidic residues" evidence="1">
    <location>
        <begin position="87"/>
        <end position="102"/>
    </location>
</feature>
<dbReference type="PANTHER" id="PTHR48407:SF1">
    <property type="entry name" value="CRANIOFACIAL DEVELOPMENT PROTEIN 1"/>
    <property type="match status" value="1"/>
</dbReference>
<name>A0ABQ8LTI4_LABRO</name>
<dbReference type="Proteomes" id="UP000830375">
    <property type="component" value="Unassembled WGS sequence"/>
</dbReference>
<dbReference type="InterPro" id="IPR027124">
    <property type="entry name" value="Swc5/CFDP1/2"/>
</dbReference>
<feature type="compositionally biased region" description="Low complexity" evidence="1">
    <location>
        <begin position="1"/>
        <end position="13"/>
    </location>
</feature>
<dbReference type="EMBL" id="JACTAM010000018">
    <property type="protein sequence ID" value="KAI2653581.1"/>
    <property type="molecule type" value="Genomic_DNA"/>
</dbReference>
<evidence type="ECO:0000256" key="1">
    <source>
        <dbReference type="SAM" id="MobiDB-lite"/>
    </source>
</evidence>
<evidence type="ECO:0000313" key="2">
    <source>
        <dbReference type="EMBL" id="KAI2653581.1"/>
    </source>
</evidence>
<proteinExistence type="predicted"/>
<feature type="compositionally biased region" description="Acidic residues" evidence="1">
    <location>
        <begin position="14"/>
        <end position="32"/>
    </location>
</feature>
<reference evidence="2 3" key="1">
    <citation type="submission" date="2022-01" db="EMBL/GenBank/DDBJ databases">
        <title>A high-quality chromosome-level genome assembly of rohu carp, Labeo rohita.</title>
        <authorList>
            <person name="Arick M.A. II"/>
            <person name="Hsu C.-Y."/>
            <person name="Magbanua Z."/>
            <person name="Pechanova O."/>
            <person name="Grover C."/>
            <person name="Miller E."/>
            <person name="Thrash A."/>
            <person name="Ezzel L."/>
            <person name="Alam S."/>
            <person name="Benzie J."/>
            <person name="Hamilton M."/>
            <person name="Karsi A."/>
            <person name="Lawrence M.L."/>
            <person name="Peterson D.G."/>
        </authorList>
    </citation>
    <scope>NUCLEOTIDE SEQUENCE [LARGE SCALE GENOMIC DNA]</scope>
    <source>
        <strain evidence="3">BAU-BD-2019</strain>
        <tissue evidence="2">Blood</tissue>
    </source>
</reference>
<organism evidence="2 3">
    <name type="scientific">Labeo rohita</name>
    <name type="common">Indian major carp</name>
    <name type="synonym">Cyprinus rohita</name>
    <dbReference type="NCBI Taxonomy" id="84645"/>
    <lineage>
        <taxon>Eukaryota</taxon>
        <taxon>Metazoa</taxon>
        <taxon>Chordata</taxon>
        <taxon>Craniata</taxon>
        <taxon>Vertebrata</taxon>
        <taxon>Euteleostomi</taxon>
        <taxon>Actinopterygii</taxon>
        <taxon>Neopterygii</taxon>
        <taxon>Teleostei</taxon>
        <taxon>Ostariophysi</taxon>
        <taxon>Cypriniformes</taxon>
        <taxon>Cyprinidae</taxon>
        <taxon>Labeoninae</taxon>
        <taxon>Labeonini</taxon>
        <taxon>Labeo</taxon>
    </lineage>
</organism>
<feature type="region of interest" description="Disordered" evidence="1">
    <location>
        <begin position="1"/>
        <end position="158"/>
    </location>
</feature>
<accession>A0ABQ8LTI4</accession>
<keyword evidence="3" id="KW-1185">Reference proteome</keyword>
<sequence>MNYSDYDSDGYSSNEDEDYVPSDDNLSEDDMNECVKEDALEGEDDDAQRSEHVKTKKKKAKANIPMRKRKKGGLKLEGDGEGGSADQQKENNEEKQKKKADDLWASFLSDVGPRPQAAAPSTGSQQSTSTSGTDKPSKPSTTSRQQEDKPKESSKITITKVFDFAGEEVRVTKEVDADSREAKSFLKNEEKALKQKEEVSEPQASVPLSSESSVILRLNAELLTMFRLASRQLAVPGRRVSQSSRYNECMLTEVRVRYHAPSPPDTSEHRCRVLRLPANVSDKTRPLFTPLASKNVPWPERDQATQFPKLYLPAVSLRFLRAPSASIQAVNETQLDHFSPRQASSSNTRSLHWLFFQLPPIGQNVGQFVAPKSYGGRVR</sequence>
<feature type="compositionally biased region" description="Basic residues" evidence="1">
    <location>
        <begin position="54"/>
        <end position="73"/>
    </location>
</feature>
<feature type="compositionally biased region" description="Low complexity" evidence="1">
    <location>
        <begin position="121"/>
        <end position="133"/>
    </location>
</feature>
<evidence type="ECO:0000313" key="3">
    <source>
        <dbReference type="Proteomes" id="UP000830375"/>
    </source>
</evidence>
<comment type="caution">
    <text evidence="2">The sequence shown here is derived from an EMBL/GenBank/DDBJ whole genome shotgun (WGS) entry which is preliminary data.</text>
</comment>
<dbReference type="PANTHER" id="PTHR48407">
    <property type="entry name" value="CRANIOFACIAL DEVELOPMENT PROTEIN 1"/>
    <property type="match status" value="1"/>
</dbReference>